<keyword evidence="6" id="KW-0689">Ribosomal protein</keyword>
<dbReference type="InterPro" id="IPR016181">
    <property type="entry name" value="Acyl_CoA_acyltransferase"/>
</dbReference>
<keyword evidence="6" id="KW-0687">Ribonucleoprotein</keyword>
<dbReference type="NCBIfam" id="TIGR01575">
    <property type="entry name" value="rimI"/>
    <property type="match status" value="1"/>
</dbReference>
<organism evidence="6 7">
    <name type="scientific">Candidatus Bilophila faecipullorum</name>
    <dbReference type="NCBI Taxonomy" id="2838482"/>
    <lineage>
        <taxon>Bacteria</taxon>
        <taxon>Pseudomonadati</taxon>
        <taxon>Thermodesulfobacteriota</taxon>
        <taxon>Desulfovibrionia</taxon>
        <taxon>Desulfovibrionales</taxon>
        <taxon>Desulfovibrionaceae</taxon>
        <taxon>Bilophila</taxon>
    </lineage>
</organism>
<accession>A0A9D1U9P8</accession>
<comment type="caution">
    <text evidence="6">The sequence shown here is derived from an EMBL/GenBank/DDBJ whole genome shotgun (WGS) entry which is preliminary data.</text>
</comment>
<dbReference type="Proteomes" id="UP000824264">
    <property type="component" value="Unassembled WGS sequence"/>
</dbReference>
<evidence type="ECO:0000256" key="4">
    <source>
        <dbReference type="ARBA" id="ARBA00023315"/>
    </source>
</evidence>
<dbReference type="GO" id="GO:0008080">
    <property type="term" value="F:N-acetyltransferase activity"/>
    <property type="evidence" value="ECO:0007669"/>
    <property type="project" value="InterPro"/>
</dbReference>
<dbReference type="Gene3D" id="3.40.630.30">
    <property type="match status" value="1"/>
</dbReference>
<dbReference type="EMBL" id="DXGI01000457">
    <property type="protein sequence ID" value="HIW79889.1"/>
    <property type="molecule type" value="Genomic_DNA"/>
</dbReference>
<dbReference type="AlphaFoldDB" id="A0A9D1U9P8"/>
<sequence>MNHATPSGYGPCIRMTAGDASALAELESCCFALPWTQEAFAEALTGLTFSAFGIRDEAAGGLAAYIGVYHTPDEVEILNIAVRADRRRRGYGRLLMAAALRDAAETGILRAVLEVRTSNAPAIALYESFGFEKAGRRRGYYHDTGEDALIYVLDLTVPRLSFNPDSGRKPCEPSSPPTGK</sequence>
<evidence type="ECO:0000256" key="2">
    <source>
        <dbReference type="ARBA" id="ARBA00022490"/>
    </source>
</evidence>
<keyword evidence="3" id="KW-0808">Transferase</keyword>
<keyword evidence="2" id="KW-0963">Cytoplasm</keyword>
<gene>
    <name evidence="6" type="primary">rimI</name>
    <name evidence="6" type="ORF">H9874_12220</name>
</gene>
<dbReference type="Pfam" id="PF00583">
    <property type="entry name" value="Acetyltransf_1"/>
    <property type="match status" value="1"/>
</dbReference>
<evidence type="ECO:0000313" key="6">
    <source>
        <dbReference type="EMBL" id="HIW79889.1"/>
    </source>
</evidence>
<dbReference type="PANTHER" id="PTHR43420:SF44">
    <property type="entry name" value="ACETYLTRANSFERASE YPEA"/>
    <property type="match status" value="1"/>
</dbReference>
<dbReference type="PROSITE" id="PS51186">
    <property type="entry name" value="GNAT"/>
    <property type="match status" value="1"/>
</dbReference>
<dbReference type="GO" id="GO:0005840">
    <property type="term" value="C:ribosome"/>
    <property type="evidence" value="ECO:0007669"/>
    <property type="project" value="UniProtKB-KW"/>
</dbReference>
<dbReference type="PANTHER" id="PTHR43420">
    <property type="entry name" value="ACETYLTRANSFERASE"/>
    <property type="match status" value="1"/>
</dbReference>
<dbReference type="SUPFAM" id="SSF55729">
    <property type="entry name" value="Acyl-CoA N-acyltransferases (Nat)"/>
    <property type="match status" value="1"/>
</dbReference>
<dbReference type="InterPro" id="IPR006464">
    <property type="entry name" value="AcTrfase_RimI/Ard1"/>
</dbReference>
<keyword evidence="4" id="KW-0012">Acyltransferase</keyword>
<evidence type="ECO:0000313" key="7">
    <source>
        <dbReference type="Proteomes" id="UP000824264"/>
    </source>
</evidence>
<evidence type="ECO:0000256" key="1">
    <source>
        <dbReference type="ARBA" id="ARBA00005395"/>
    </source>
</evidence>
<dbReference type="InterPro" id="IPR050680">
    <property type="entry name" value="YpeA/RimI_acetyltransf"/>
</dbReference>
<feature type="domain" description="N-acetyltransferase" evidence="5">
    <location>
        <begin position="10"/>
        <end position="156"/>
    </location>
</feature>
<reference evidence="6" key="1">
    <citation type="journal article" date="2021" name="PeerJ">
        <title>Extensive microbial diversity within the chicken gut microbiome revealed by metagenomics and culture.</title>
        <authorList>
            <person name="Gilroy R."/>
            <person name="Ravi A."/>
            <person name="Getino M."/>
            <person name="Pursley I."/>
            <person name="Horton D.L."/>
            <person name="Alikhan N.F."/>
            <person name="Baker D."/>
            <person name="Gharbi K."/>
            <person name="Hall N."/>
            <person name="Watson M."/>
            <person name="Adriaenssens E.M."/>
            <person name="Foster-Nyarko E."/>
            <person name="Jarju S."/>
            <person name="Secka A."/>
            <person name="Antonio M."/>
            <person name="Oren A."/>
            <person name="Chaudhuri R.R."/>
            <person name="La Ragione R."/>
            <person name="Hildebrand F."/>
            <person name="Pallen M.J."/>
        </authorList>
    </citation>
    <scope>NUCLEOTIDE SEQUENCE</scope>
    <source>
        <strain evidence="6">ChiSxjej5B17-1746</strain>
    </source>
</reference>
<comment type="similarity">
    <text evidence="1">Belongs to the acetyltransferase family. RimI subfamily.</text>
</comment>
<dbReference type="InterPro" id="IPR000182">
    <property type="entry name" value="GNAT_dom"/>
</dbReference>
<proteinExistence type="inferred from homology"/>
<evidence type="ECO:0000259" key="5">
    <source>
        <dbReference type="PROSITE" id="PS51186"/>
    </source>
</evidence>
<name>A0A9D1U9P8_9BACT</name>
<reference evidence="6" key="2">
    <citation type="submission" date="2021-04" db="EMBL/GenBank/DDBJ databases">
        <authorList>
            <person name="Gilroy R."/>
        </authorList>
    </citation>
    <scope>NUCLEOTIDE SEQUENCE</scope>
    <source>
        <strain evidence="6">ChiSxjej5B17-1746</strain>
    </source>
</reference>
<protein>
    <submittedName>
        <fullName evidence="6">Ribosomal protein S18-alanine N-acetyltransferase</fullName>
    </submittedName>
</protein>
<evidence type="ECO:0000256" key="3">
    <source>
        <dbReference type="ARBA" id="ARBA00022679"/>
    </source>
</evidence>